<name>A0A0B6Z5X0_9EUPU</name>
<protein>
    <submittedName>
        <fullName evidence="1">Uncharacterized protein</fullName>
    </submittedName>
</protein>
<evidence type="ECO:0000313" key="1">
    <source>
        <dbReference type="EMBL" id="CEK63296.1"/>
    </source>
</evidence>
<sequence>MKQANYMNIFPSPPKLKTQQRLVKNNYIKCNTQCKQEGNEFRHIKIKPRREMKKGKQNVQKYSCNEEQLRLKKSSNNEIIIRPVESLLFYKTLWWTNIMT</sequence>
<dbReference type="AlphaFoldDB" id="A0A0B6Z5X0"/>
<proteinExistence type="predicted"/>
<gene>
    <name evidence="1" type="primary">ORF47815</name>
</gene>
<accession>A0A0B6Z5X0</accession>
<organism evidence="1">
    <name type="scientific">Arion vulgaris</name>
    <dbReference type="NCBI Taxonomy" id="1028688"/>
    <lineage>
        <taxon>Eukaryota</taxon>
        <taxon>Metazoa</taxon>
        <taxon>Spiralia</taxon>
        <taxon>Lophotrochozoa</taxon>
        <taxon>Mollusca</taxon>
        <taxon>Gastropoda</taxon>
        <taxon>Heterobranchia</taxon>
        <taxon>Euthyneura</taxon>
        <taxon>Panpulmonata</taxon>
        <taxon>Eupulmonata</taxon>
        <taxon>Stylommatophora</taxon>
        <taxon>Helicina</taxon>
        <taxon>Arionoidea</taxon>
        <taxon>Arionidae</taxon>
        <taxon>Arion</taxon>
    </lineage>
</organism>
<dbReference type="EMBL" id="HACG01016431">
    <property type="protein sequence ID" value="CEK63296.1"/>
    <property type="molecule type" value="Transcribed_RNA"/>
</dbReference>
<reference evidence="1" key="1">
    <citation type="submission" date="2014-12" db="EMBL/GenBank/DDBJ databases">
        <title>Insight into the proteome of Arion vulgaris.</title>
        <authorList>
            <person name="Aradska J."/>
            <person name="Bulat T."/>
            <person name="Smidak R."/>
            <person name="Sarate P."/>
            <person name="Gangsoo J."/>
            <person name="Sialana F."/>
            <person name="Bilban M."/>
            <person name="Lubec G."/>
        </authorList>
    </citation>
    <scope>NUCLEOTIDE SEQUENCE</scope>
    <source>
        <tissue evidence="1">Skin</tissue>
    </source>
</reference>